<dbReference type="EMBL" id="CP071868">
    <property type="protein sequence ID" value="QTE29965.1"/>
    <property type="molecule type" value="Genomic_DNA"/>
</dbReference>
<evidence type="ECO:0000256" key="1">
    <source>
        <dbReference type="SAM" id="Phobius"/>
    </source>
</evidence>
<evidence type="ECO:0000313" key="2">
    <source>
        <dbReference type="EMBL" id="QTE29965.1"/>
    </source>
</evidence>
<organism evidence="2 3">
    <name type="scientific">Pengzhenrongella sicca</name>
    <dbReference type="NCBI Taxonomy" id="2819238"/>
    <lineage>
        <taxon>Bacteria</taxon>
        <taxon>Bacillati</taxon>
        <taxon>Actinomycetota</taxon>
        <taxon>Actinomycetes</taxon>
        <taxon>Micrococcales</taxon>
        <taxon>Pengzhenrongella</taxon>
    </lineage>
</organism>
<name>A0A8A4ZF89_9MICO</name>
<reference evidence="2" key="1">
    <citation type="submission" date="2021-03" db="EMBL/GenBank/DDBJ databases">
        <title>Pengzhenrongella sicca gen. nov., sp. nov., a new member of suborder Micrococcineae isolated from High-Arctic tundra soil.</title>
        <authorList>
            <person name="Peng F."/>
        </authorList>
    </citation>
    <scope>NUCLEOTIDE SEQUENCE</scope>
    <source>
        <strain evidence="2">LRZ-2</strain>
    </source>
</reference>
<feature type="transmembrane region" description="Helical" evidence="1">
    <location>
        <begin position="7"/>
        <end position="29"/>
    </location>
</feature>
<feature type="transmembrane region" description="Helical" evidence="1">
    <location>
        <begin position="69"/>
        <end position="90"/>
    </location>
</feature>
<accession>A0A8A4ZF89</accession>
<evidence type="ECO:0000313" key="3">
    <source>
        <dbReference type="Proteomes" id="UP000663937"/>
    </source>
</evidence>
<protein>
    <submittedName>
        <fullName evidence="2">Uncharacterized protein</fullName>
    </submittedName>
</protein>
<keyword evidence="1" id="KW-0812">Transmembrane</keyword>
<dbReference type="Proteomes" id="UP000663937">
    <property type="component" value="Chromosome"/>
</dbReference>
<feature type="transmembrane region" description="Helical" evidence="1">
    <location>
        <begin position="110"/>
        <end position="129"/>
    </location>
</feature>
<keyword evidence="3" id="KW-1185">Reference proteome</keyword>
<feature type="transmembrane region" description="Helical" evidence="1">
    <location>
        <begin position="35"/>
        <end position="57"/>
    </location>
</feature>
<sequence>MPVLLTIQVAFATAFGGLVAGFAAGFFAISTLDVSAAVTLRAVLVAALILVAPYLLVRRRVLAARRTPLLIAGLVGLAVGYVVNPFAWSGRAFFAQGVVEPGVLSAILDLAGWLVIGAAAVLAASRAAASQDQALSYER</sequence>
<dbReference type="RefSeq" id="WP_227424280.1">
    <property type="nucleotide sequence ID" value="NZ_CP071868.1"/>
</dbReference>
<keyword evidence="1" id="KW-0472">Membrane</keyword>
<keyword evidence="1" id="KW-1133">Transmembrane helix</keyword>
<dbReference type="AlphaFoldDB" id="A0A8A4ZF89"/>
<proteinExistence type="predicted"/>
<dbReference type="KEGG" id="psic:J4E96_02760"/>
<gene>
    <name evidence="2" type="ORF">J4E96_02760</name>
</gene>